<dbReference type="EMBL" id="CP007129">
    <property type="protein sequence ID" value="AHG92642.1"/>
    <property type="molecule type" value="Genomic_DNA"/>
</dbReference>
<keyword evidence="3" id="KW-1185">Reference proteome</keyword>
<dbReference type="InterPro" id="IPR011008">
    <property type="entry name" value="Dimeric_a/b-barrel"/>
</dbReference>
<dbReference type="SUPFAM" id="SSF54909">
    <property type="entry name" value="Dimeric alpha+beta barrel"/>
    <property type="match status" value="1"/>
</dbReference>
<proteinExistence type="predicted"/>
<feature type="domain" description="EthD" evidence="1">
    <location>
        <begin position="11"/>
        <end position="86"/>
    </location>
</feature>
<sequence>MARMIVIYRTPKDPAAFDAHYFDVHVPLAKRLPGLRKYEVSRRPILTPAGDPEPYLVGTLYFDDLAALRRAFATPEGQACAADRRVLAPEDDDVQMYLFDAAEV</sequence>
<evidence type="ECO:0000313" key="2">
    <source>
        <dbReference type="EMBL" id="AHG92642.1"/>
    </source>
</evidence>
<dbReference type="HOGENOM" id="CLU_115019_4_1_0"/>
<organism evidence="2 3">
    <name type="scientific">Gemmatirosa kalamazoonensis</name>
    <dbReference type="NCBI Taxonomy" id="861299"/>
    <lineage>
        <taxon>Bacteria</taxon>
        <taxon>Pseudomonadati</taxon>
        <taxon>Gemmatimonadota</taxon>
        <taxon>Gemmatimonadia</taxon>
        <taxon>Gemmatimonadales</taxon>
        <taxon>Gemmatimonadaceae</taxon>
        <taxon>Gemmatirosa</taxon>
    </lineage>
</organism>
<dbReference type="GO" id="GO:0016491">
    <property type="term" value="F:oxidoreductase activity"/>
    <property type="evidence" value="ECO:0007669"/>
    <property type="project" value="InterPro"/>
</dbReference>
<dbReference type="Proteomes" id="UP000019151">
    <property type="component" value="Plasmid 1"/>
</dbReference>
<dbReference type="PANTHER" id="PTHR40260:SF2">
    <property type="entry name" value="BLR8190 PROTEIN"/>
    <property type="match status" value="1"/>
</dbReference>
<dbReference type="RefSeq" id="WP_025413973.1">
    <property type="nucleotide sequence ID" value="NZ_CP007129.1"/>
</dbReference>
<dbReference type="Pfam" id="PF07110">
    <property type="entry name" value="EthD"/>
    <property type="match status" value="1"/>
</dbReference>
<protein>
    <submittedName>
        <fullName evidence="2">Ethyl tert-butyl ether degradation EthD</fullName>
    </submittedName>
</protein>
<evidence type="ECO:0000259" key="1">
    <source>
        <dbReference type="Pfam" id="PF07110"/>
    </source>
</evidence>
<name>W0RQ89_9BACT</name>
<dbReference type="InterPro" id="IPR009799">
    <property type="entry name" value="EthD_dom"/>
</dbReference>
<dbReference type="KEGG" id="gba:J421_5107"/>
<dbReference type="NCBIfam" id="TIGR02118">
    <property type="entry name" value="EthD family reductase"/>
    <property type="match status" value="1"/>
</dbReference>
<gene>
    <name evidence="2" type="ORF">J421_5107</name>
</gene>
<keyword evidence="2" id="KW-0614">Plasmid</keyword>
<dbReference type="Gene3D" id="3.30.70.100">
    <property type="match status" value="1"/>
</dbReference>
<dbReference type="PANTHER" id="PTHR40260">
    <property type="entry name" value="BLR8190 PROTEIN"/>
    <property type="match status" value="1"/>
</dbReference>
<accession>W0RQ89</accession>
<dbReference type="OrthoDB" id="5294870at2"/>
<evidence type="ECO:0000313" key="3">
    <source>
        <dbReference type="Proteomes" id="UP000019151"/>
    </source>
</evidence>
<dbReference type="InParanoid" id="W0RQ89"/>
<geneLocation type="plasmid" evidence="2 3">
    <name>1</name>
</geneLocation>
<reference evidence="2 3" key="1">
    <citation type="journal article" date="2014" name="Genome Announc.">
        <title>Genome Sequence and Methylome of Soil Bacterium Gemmatirosa kalamazoonensis KBS708T, a Member of the Rarely Cultivated Gemmatimonadetes Phylum.</title>
        <authorList>
            <person name="Debruyn J.M."/>
            <person name="Radosevich M."/>
            <person name="Wommack K.E."/>
            <person name="Polson S.W."/>
            <person name="Hauser L.J."/>
            <person name="Fawaz M.N."/>
            <person name="Korlach J."/>
            <person name="Tsai Y.C."/>
        </authorList>
    </citation>
    <scope>NUCLEOTIDE SEQUENCE [LARGE SCALE GENOMIC DNA]</scope>
    <source>
        <strain evidence="2 3">KBS708</strain>
        <plasmid evidence="3">Plasmid 1</plasmid>
    </source>
</reference>
<dbReference type="AlphaFoldDB" id="W0RQ89"/>